<feature type="region of interest" description="Disordered" evidence="1">
    <location>
        <begin position="1"/>
        <end position="22"/>
    </location>
</feature>
<evidence type="ECO:0000259" key="2">
    <source>
        <dbReference type="Pfam" id="PF19313"/>
    </source>
</evidence>
<dbReference type="EMBL" id="CAKLPZ010000001">
    <property type="protein sequence ID" value="CAH0999115.1"/>
    <property type="molecule type" value="Genomic_DNA"/>
</dbReference>
<sequence length="786" mass="88186">MDKETVFIGQKSPKLSSNGPGGCPITIPPLPLRTRGPALSLAPVNHPLAYLLLLLLGATDLFAQLGTPFDEVTANEAPSATAARFVEGITLDGKLDELEWQNGQPARDFWETFPTDRVRASYPTEIYFGYDEENLYVAALCRTPGNKFVIPSLRRDYRAGGNDNITFVFNPFRDKTNAIVFGMNPLGVNREALIYNGGESGGDFREEWDNKWRGESYIGDGYWSCELVIPFSSLRFPAGATEWFFNSYRFDTQSNTRTTWHRIPQNQIIMSLAYMGSLQFEGGAPQAQGSNITLIPYAGGGMRRDYQAETPTDFNGNVGGDAKIGIGSGLNLDLTVNPDFSQVEVDQQVINTTRFEVFFPERRQFFLENADLFGSFGFERANPFFSRRIGVTRDTTTGEGLQNPIYFGARLSGKLTDDLRVGLLNMQAAQNRDQGLPSFNYTVAALQHRVGARSNVGGIFVNKQNFTNFSDSTETNADFNRVVGLDYNLATKDNTWNGKTFLHRSFSADGQGDDYTHGVNLEYRHRNWNVQYDHIYVGENFNAEVGFVPRRGYFSSGVEAARIDYPDNPDVVTKGPVLELRTFFQPGEGLTDRTGTLGYGWNYANTSELSLGANYTYIFLFGDFDPSRTGATPLPGNRGYGAWSGFANFRSDRRRKLSTEFVVEAGQFFNGQRYSLVGNLQYRYQPFGSIDLRASYQYLDLPAPFASTGLFLIGPRIDFTFSKSVFLTTFLQYNDQISNINVNARLQWRFAPVSDFFLVYTDNYDSLDFGVKNRALVAKVTYWLNL</sequence>
<organism evidence="3 4">
    <name type="scientific">Neolewinella maritima</name>
    <dbReference type="NCBI Taxonomy" id="1383882"/>
    <lineage>
        <taxon>Bacteria</taxon>
        <taxon>Pseudomonadati</taxon>
        <taxon>Bacteroidota</taxon>
        <taxon>Saprospiria</taxon>
        <taxon>Saprospirales</taxon>
        <taxon>Lewinellaceae</taxon>
        <taxon>Neolewinella</taxon>
    </lineage>
</organism>
<dbReference type="SUPFAM" id="SSF49344">
    <property type="entry name" value="CBD9-like"/>
    <property type="match status" value="1"/>
</dbReference>
<dbReference type="CDD" id="cd09618">
    <property type="entry name" value="CBM9_like_2"/>
    <property type="match status" value="1"/>
</dbReference>
<gene>
    <name evidence="3" type="ORF">LEM8419_00411</name>
</gene>
<dbReference type="Gene3D" id="2.60.40.1190">
    <property type="match status" value="1"/>
</dbReference>
<keyword evidence="4" id="KW-1185">Reference proteome</keyword>
<dbReference type="Pfam" id="PF19313">
    <property type="entry name" value="DUF5916"/>
    <property type="match status" value="1"/>
</dbReference>
<comment type="caution">
    <text evidence="3">The sequence shown here is derived from an EMBL/GenBank/DDBJ whole genome shotgun (WGS) entry which is preliminary data.</text>
</comment>
<reference evidence="3" key="1">
    <citation type="submission" date="2021-12" db="EMBL/GenBank/DDBJ databases">
        <authorList>
            <person name="Rodrigo-Torres L."/>
            <person name="Arahal R. D."/>
            <person name="Lucena T."/>
        </authorList>
    </citation>
    <scope>NUCLEOTIDE SEQUENCE</scope>
    <source>
        <strain evidence="3">CECT 8419</strain>
    </source>
</reference>
<dbReference type="InterPro" id="IPR045670">
    <property type="entry name" value="DUF5916"/>
</dbReference>
<protein>
    <recommendedName>
        <fullName evidence="2">DUF5916 domain-containing protein</fullName>
    </recommendedName>
</protein>
<evidence type="ECO:0000256" key="1">
    <source>
        <dbReference type="SAM" id="MobiDB-lite"/>
    </source>
</evidence>
<feature type="domain" description="DUF5916" evidence="2">
    <location>
        <begin position="293"/>
        <end position="695"/>
    </location>
</feature>
<evidence type="ECO:0000313" key="4">
    <source>
        <dbReference type="Proteomes" id="UP000837803"/>
    </source>
</evidence>
<accession>A0ABM9AXA0</accession>
<proteinExistence type="predicted"/>
<name>A0ABM9AXA0_9BACT</name>
<evidence type="ECO:0000313" key="3">
    <source>
        <dbReference type="EMBL" id="CAH0999115.1"/>
    </source>
</evidence>
<dbReference type="Proteomes" id="UP000837803">
    <property type="component" value="Unassembled WGS sequence"/>
</dbReference>